<organism evidence="1 2">
    <name type="scientific">Methanococcoides seepicolus</name>
    <dbReference type="NCBI Taxonomy" id="2828780"/>
    <lineage>
        <taxon>Archaea</taxon>
        <taxon>Methanobacteriati</taxon>
        <taxon>Methanobacteriota</taxon>
        <taxon>Stenosarchaea group</taxon>
        <taxon>Methanomicrobia</taxon>
        <taxon>Methanosarcinales</taxon>
        <taxon>Methanosarcinaceae</taxon>
        <taxon>Methanococcoides</taxon>
    </lineage>
</organism>
<keyword evidence="2" id="KW-1185">Reference proteome</keyword>
<name>A0A9E4ZE64_9EURY</name>
<dbReference type="EMBL" id="JAGSOI010000001">
    <property type="protein sequence ID" value="MCM1985523.1"/>
    <property type="molecule type" value="Genomic_DNA"/>
</dbReference>
<dbReference type="AlphaFoldDB" id="A0A9E4ZE64"/>
<evidence type="ECO:0000313" key="1">
    <source>
        <dbReference type="EMBL" id="MCM1985523.1"/>
    </source>
</evidence>
<evidence type="ECO:0000313" key="2">
    <source>
        <dbReference type="Proteomes" id="UP001056766"/>
    </source>
</evidence>
<gene>
    <name evidence="1" type="ORF">KDK67_00585</name>
</gene>
<accession>A0A9E4ZE64</accession>
<reference evidence="1" key="2">
    <citation type="submission" date="2021-04" db="EMBL/GenBank/DDBJ databases">
        <authorList>
            <person name="Dong X."/>
        </authorList>
    </citation>
    <scope>NUCLEOTIDE SEQUENCE</scope>
    <source>
        <strain evidence="1">LLY</strain>
    </source>
</reference>
<comment type="caution">
    <text evidence="1">The sequence shown here is derived from an EMBL/GenBank/DDBJ whole genome shotgun (WGS) entry which is preliminary data.</text>
</comment>
<sequence length="90" mass="9872">MLAFISFLELLLFSDTRSNLEALDSVLSIPPDRLCLGVEGVRIVDPGSVGHRRDGRVGASCGVVELWSCGVVEFWTLGFPLWDSLMLAMM</sequence>
<reference evidence="1" key="1">
    <citation type="journal article" date="2021" name="mSystems">
        <title>Bacteria and Archaea Synergistically Convert Glycine Betaine to Biogenic Methane in the Formosa Cold Seep of the South China Sea.</title>
        <authorList>
            <person name="Li L."/>
            <person name="Zhang W."/>
            <person name="Zhang S."/>
            <person name="Song L."/>
            <person name="Sun Q."/>
            <person name="Zhang H."/>
            <person name="Xiang H."/>
            <person name="Dong X."/>
        </authorList>
    </citation>
    <scope>NUCLEOTIDE SEQUENCE</scope>
    <source>
        <strain evidence="1">LLY</strain>
    </source>
</reference>
<dbReference type="RefSeq" id="WP_250866895.1">
    <property type="nucleotide sequence ID" value="NZ_JAGSOI010000001.1"/>
</dbReference>
<proteinExistence type="predicted"/>
<protein>
    <submittedName>
        <fullName evidence="1">Uncharacterized protein</fullName>
    </submittedName>
</protein>
<dbReference type="Proteomes" id="UP001056766">
    <property type="component" value="Unassembled WGS sequence"/>
</dbReference>